<accession>A0A6I9UE64</accession>
<dbReference type="Gene3D" id="1.25.40.10">
    <property type="entry name" value="Tetratricopeptide repeat domain"/>
    <property type="match status" value="1"/>
</dbReference>
<keyword evidence="3" id="KW-1185">Reference proteome</keyword>
<name>A0A6I9UE64_SESIN</name>
<dbReference type="AlphaFoldDB" id="A0A6I9UE64"/>
<dbReference type="PANTHER" id="PTHR36888">
    <property type="entry name" value="TETRATRICOPEPTIDE-LIKE HELICAL DOMAIN-CONTAINING PROTEIN-RELATED"/>
    <property type="match status" value="1"/>
</dbReference>
<keyword evidence="2" id="KW-1133">Transmembrane helix</keyword>
<organism evidence="3 4">
    <name type="scientific">Sesamum indicum</name>
    <name type="common">Oriental sesame</name>
    <name type="synonym">Sesamum orientale</name>
    <dbReference type="NCBI Taxonomy" id="4182"/>
    <lineage>
        <taxon>Eukaryota</taxon>
        <taxon>Viridiplantae</taxon>
        <taxon>Streptophyta</taxon>
        <taxon>Embryophyta</taxon>
        <taxon>Tracheophyta</taxon>
        <taxon>Spermatophyta</taxon>
        <taxon>Magnoliopsida</taxon>
        <taxon>eudicotyledons</taxon>
        <taxon>Gunneridae</taxon>
        <taxon>Pentapetalae</taxon>
        <taxon>asterids</taxon>
        <taxon>lamiids</taxon>
        <taxon>Lamiales</taxon>
        <taxon>Pedaliaceae</taxon>
        <taxon>Sesamum</taxon>
    </lineage>
</organism>
<dbReference type="GeneID" id="105175492"/>
<evidence type="ECO:0000313" key="3">
    <source>
        <dbReference type="Proteomes" id="UP000504604"/>
    </source>
</evidence>
<gene>
    <name evidence="4" type="primary">LOC105175492</name>
</gene>
<reference evidence="4" key="1">
    <citation type="submission" date="2025-08" db="UniProtKB">
        <authorList>
            <consortium name="RefSeq"/>
        </authorList>
    </citation>
    <scope>IDENTIFICATION</scope>
</reference>
<dbReference type="SUPFAM" id="SSF48452">
    <property type="entry name" value="TPR-like"/>
    <property type="match status" value="1"/>
</dbReference>
<evidence type="ECO:0000256" key="1">
    <source>
        <dbReference type="SAM" id="MobiDB-lite"/>
    </source>
</evidence>
<evidence type="ECO:0000256" key="2">
    <source>
        <dbReference type="SAM" id="Phobius"/>
    </source>
</evidence>
<dbReference type="RefSeq" id="XP_011096243.1">
    <property type="nucleotide sequence ID" value="XM_011097941.2"/>
</dbReference>
<dbReference type="KEGG" id="sind:105175492"/>
<dbReference type="Proteomes" id="UP000504604">
    <property type="component" value="Linkage group LG12"/>
</dbReference>
<sequence>MQTLIYRKPIFRFPPHLLSSNCSFSQTHKSRDDFFRIHPKKCGYGLKTLRLYSAASPQSLGYGGWDDFQLIGDSVHSGQSNQFDNFLNSLGIGDKKYVFVYLFGFVCALAVSRVKVSSIVVFPACAIVFALGFSVGLVKGGHLKELRLNGSRKKFIDDSCRGSIENFRYLGDNLKGYNAKVLKIRNGIRRSIECNQVTVSDLESYVDVMESADIFSRNAIDFVESCIQSVLGGKQEKEGGSIHESGRRRKKSGEIGLNVSQYFGGLFGGKFDGSQSAKTRDSGKMEMMDVQVNDNKLENILINPLKQRNLTSAPDGNLENKSASMLEIPFDSTSRARNRAEDFVDGAGMGNLAFDNEIRNVVEENDTAETVSDRTIYSYRNRTSRFIDNHRVYLKDYQDESETSQNNTYNSVDVSISMNHIKTAASFGRQQKRETLNRNYLHLENTEEDQRESQRYSYKKGTFSQRKRHPFANQESTDEQISDSSASSILGDDLEFNRYVAEANNLLKEAKGCLLQQVDDGRAEHALHKSAILLSKAIDMRPMSLLAVGQLGNTYLLHGELKLRMSRELRSLLARSNPLLDDEWGKSLNRSDDQFANKDKLTAALVNACEECEELLIKAGRKYKLALSIDGNDMRALYNWGLALSFRAQLIADIGPSAARDADKVFLAAIDKFDAMMSKSNVYAPDALFRWGATLQHRSRLRPRHSREKIKLLQQARQLYEDALHMDSGNPQLQDALSSCISELEYWYI</sequence>
<keyword evidence="2" id="KW-0472">Membrane</keyword>
<dbReference type="InParanoid" id="A0A6I9UE64"/>
<proteinExistence type="predicted"/>
<protein>
    <submittedName>
        <fullName evidence="4">Uncharacterized protein LOC105175492</fullName>
    </submittedName>
</protein>
<dbReference type="InterPro" id="IPR011990">
    <property type="entry name" value="TPR-like_helical_dom_sf"/>
</dbReference>
<keyword evidence="2" id="KW-0812">Transmembrane</keyword>
<dbReference type="Gramene" id="SIN_1005230.t">
    <property type="protein sequence ID" value="SIN_1005230.t"/>
    <property type="gene ID" value="SIN_1005230"/>
</dbReference>
<dbReference type="OrthoDB" id="552664at2759"/>
<dbReference type="PANTHER" id="PTHR36888:SF2">
    <property type="entry name" value="TETRATRICOPEPTIDE REPEAT (TPR)-LIKE SUPERFAMILY PROTEIN"/>
    <property type="match status" value="1"/>
</dbReference>
<evidence type="ECO:0000313" key="4">
    <source>
        <dbReference type="RefSeq" id="XP_011096243.1"/>
    </source>
</evidence>
<feature type="transmembrane region" description="Helical" evidence="2">
    <location>
        <begin position="97"/>
        <end position="114"/>
    </location>
</feature>
<feature type="region of interest" description="Disordered" evidence="1">
    <location>
        <begin position="444"/>
        <end position="484"/>
    </location>
</feature>
<feature type="transmembrane region" description="Helical" evidence="2">
    <location>
        <begin position="120"/>
        <end position="138"/>
    </location>
</feature>